<reference evidence="18" key="1">
    <citation type="submission" date="2008-06" db="EMBL/GenBank/DDBJ databases">
        <authorList>
            <person name="Lorenzi H."/>
            <person name="Inman J."/>
            <person name="Miller J."/>
            <person name="Schobel S."/>
            <person name="Amedeo P."/>
            <person name="Caler E.V."/>
            <person name="da Silva J."/>
        </authorList>
    </citation>
    <scope>NUCLEOTIDE SEQUENCE [LARGE SCALE GENOMIC DNA]</scope>
    <source>
        <strain evidence="18">RN66</strain>
    </source>
</reference>
<dbReference type="InterPro" id="IPR044492">
    <property type="entry name" value="P_typ_ATPase_HD_dom"/>
</dbReference>
<feature type="binding site" evidence="14">
    <location>
        <position position="409"/>
    </location>
    <ligand>
        <name>Mg(2+)</name>
        <dbReference type="ChEBI" id="CHEBI:18420"/>
    </ligand>
</feature>
<keyword evidence="19" id="KW-1185">Reference proteome</keyword>
<evidence type="ECO:0000256" key="5">
    <source>
        <dbReference type="ARBA" id="ARBA00022741"/>
    </source>
</evidence>
<dbReference type="GO" id="GO:0005524">
    <property type="term" value="F:ATP binding"/>
    <property type="evidence" value="ECO:0007669"/>
    <property type="project" value="UniProtKB-UniRule"/>
</dbReference>
<dbReference type="InterPro" id="IPR023214">
    <property type="entry name" value="HAD_sf"/>
</dbReference>
<keyword evidence="8 15" id="KW-1278">Translocase</keyword>
<evidence type="ECO:0000259" key="16">
    <source>
        <dbReference type="Pfam" id="PF16209"/>
    </source>
</evidence>
<feature type="transmembrane region" description="Helical" evidence="15">
    <location>
        <begin position="78"/>
        <end position="98"/>
    </location>
</feature>
<dbReference type="GO" id="GO:0005886">
    <property type="term" value="C:plasma membrane"/>
    <property type="evidence" value="ECO:0007669"/>
    <property type="project" value="TreeGrafter"/>
</dbReference>
<dbReference type="InterPro" id="IPR018303">
    <property type="entry name" value="ATPase_P-typ_P_site"/>
</dbReference>
<feature type="transmembrane region" description="Helical" evidence="15">
    <location>
        <begin position="1058"/>
        <end position="1082"/>
    </location>
</feature>
<dbReference type="PROSITE" id="PS00154">
    <property type="entry name" value="ATPASE_E1_E2"/>
    <property type="match status" value="1"/>
</dbReference>
<dbReference type="InterPro" id="IPR006539">
    <property type="entry name" value="P-type_ATPase_IV"/>
</dbReference>
<dbReference type="PRINTS" id="PR00119">
    <property type="entry name" value="CATATPASE"/>
</dbReference>
<comment type="cofactor">
    <cofactor evidence="14">
        <name>Mg(2+)</name>
        <dbReference type="ChEBI" id="CHEBI:18420"/>
    </cofactor>
</comment>
<evidence type="ECO:0000256" key="15">
    <source>
        <dbReference type="RuleBase" id="RU362033"/>
    </source>
</evidence>
<feature type="active site" description="4-aspartylphosphate intermediate" evidence="12">
    <location>
        <position position="407"/>
    </location>
</feature>
<dbReference type="AlphaFoldDB" id="B6AG58"/>
<dbReference type="OMA" id="MHSFWSW"/>
<dbReference type="SUPFAM" id="SSF81660">
    <property type="entry name" value="Metal cation-transporting ATPase, ATP-binding domain N"/>
    <property type="match status" value="1"/>
</dbReference>
<evidence type="ECO:0000313" key="18">
    <source>
        <dbReference type="EMBL" id="EEA07199.1"/>
    </source>
</evidence>
<evidence type="ECO:0000256" key="14">
    <source>
        <dbReference type="PIRSR" id="PIRSR606539-3"/>
    </source>
</evidence>
<dbReference type="InterPro" id="IPR032630">
    <property type="entry name" value="P_typ_ATPase_c"/>
</dbReference>
<feature type="binding site" evidence="13">
    <location>
        <position position="819"/>
    </location>
    <ligand>
        <name>ATP</name>
        <dbReference type="ChEBI" id="CHEBI:30616"/>
    </ligand>
</feature>
<keyword evidence="9 15" id="KW-1133">Transmembrane helix</keyword>
<evidence type="ECO:0000259" key="17">
    <source>
        <dbReference type="Pfam" id="PF16212"/>
    </source>
</evidence>
<dbReference type="PANTHER" id="PTHR24092">
    <property type="entry name" value="PROBABLE PHOSPHOLIPID-TRANSPORTING ATPASE"/>
    <property type="match status" value="1"/>
</dbReference>
<dbReference type="SFLD" id="SFLDF00027">
    <property type="entry name" value="p-type_atpase"/>
    <property type="match status" value="1"/>
</dbReference>
<evidence type="ECO:0000256" key="3">
    <source>
        <dbReference type="ARBA" id="ARBA00022692"/>
    </source>
</evidence>
<feature type="binding site" evidence="14">
    <location>
        <position position="820"/>
    </location>
    <ligand>
        <name>Mg(2+)</name>
        <dbReference type="ChEBI" id="CHEBI:18420"/>
    </ligand>
</feature>
<feature type="binding site" evidence="13">
    <location>
        <position position="408"/>
    </location>
    <ligand>
        <name>ATP</name>
        <dbReference type="ChEBI" id="CHEBI:30616"/>
    </ligand>
</feature>
<evidence type="ECO:0000256" key="8">
    <source>
        <dbReference type="ARBA" id="ARBA00022967"/>
    </source>
</evidence>
<dbReference type="InterPro" id="IPR032631">
    <property type="entry name" value="P-type_ATPase_N"/>
</dbReference>
<dbReference type="InterPro" id="IPR023298">
    <property type="entry name" value="ATPase_P-typ_TM_dom_sf"/>
</dbReference>
<comment type="similarity">
    <text evidence="2 15">Belongs to the cation transport ATPase (P-type) (TC 3.A.3) family. Type IV subfamily.</text>
</comment>
<dbReference type="SUPFAM" id="SSF81653">
    <property type="entry name" value="Calcium ATPase, transduction domain A"/>
    <property type="match status" value="1"/>
</dbReference>
<comment type="subcellular location">
    <subcellularLocation>
        <location evidence="1 15">Membrane</location>
        <topology evidence="1 15">Multi-pass membrane protein</topology>
    </subcellularLocation>
</comment>
<feature type="binding site" evidence="13">
    <location>
        <position position="627"/>
    </location>
    <ligand>
        <name>ATP</name>
        <dbReference type="ChEBI" id="CHEBI:30616"/>
    </ligand>
</feature>
<feature type="transmembrane region" description="Helical" evidence="15">
    <location>
        <begin position="336"/>
        <end position="365"/>
    </location>
</feature>
<feature type="binding site" evidence="13">
    <location>
        <position position="820"/>
    </location>
    <ligand>
        <name>ATP</name>
        <dbReference type="ChEBI" id="CHEBI:30616"/>
    </ligand>
</feature>
<dbReference type="Pfam" id="PF13246">
    <property type="entry name" value="Cation_ATPase"/>
    <property type="match status" value="1"/>
</dbReference>
<evidence type="ECO:0000256" key="6">
    <source>
        <dbReference type="ARBA" id="ARBA00022840"/>
    </source>
</evidence>
<feature type="binding site" evidence="13">
    <location>
        <position position="557"/>
    </location>
    <ligand>
        <name>ATP</name>
        <dbReference type="ChEBI" id="CHEBI:30616"/>
    </ligand>
</feature>
<feature type="transmembrane region" description="Helical" evidence="15">
    <location>
        <begin position="957"/>
        <end position="979"/>
    </location>
</feature>
<keyword evidence="7 14" id="KW-0460">Magnesium</keyword>
<dbReference type="EC" id="7.6.2.1" evidence="15"/>
<dbReference type="SUPFAM" id="SSF56784">
    <property type="entry name" value="HAD-like"/>
    <property type="match status" value="1"/>
</dbReference>
<evidence type="ECO:0000256" key="9">
    <source>
        <dbReference type="ARBA" id="ARBA00022989"/>
    </source>
</evidence>
<organism evidence="18 19">
    <name type="scientific">Cryptosporidium muris (strain RN66)</name>
    <dbReference type="NCBI Taxonomy" id="441375"/>
    <lineage>
        <taxon>Eukaryota</taxon>
        <taxon>Sar</taxon>
        <taxon>Alveolata</taxon>
        <taxon>Apicomplexa</taxon>
        <taxon>Conoidasida</taxon>
        <taxon>Coccidia</taxon>
        <taxon>Eucoccidiorida</taxon>
        <taxon>Eimeriorina</taxon>
        <taxon>Cryptosporidiidae</taxon>
        <taxon>Cryptosporidium</taxon>
    </lineage>
</organism>
<dbReference type="Gene3D" id="2.70.150.10">
    <property type="entry name" value="Calcium-transporting ATPase, cytoplasmic transduction domain A"/>
    <property type="match status" value="1"/>
</dbReference>
<feature type="transmembrane region" description="Helical" evidence="15">
    <location>
        <begin position="1023"/>
        <end position="1046"/>
    </location>
</feature>
<dbReference type="GO" id="GO:0000287">
    <property type="term" value="F:magnesium ion binding"/>
    <property type="evidence" value="ECO:0007669"/>
    <property type="project" value="UniProtKB-UniRule"/>
</dbReference>
<feature type="domain" description="P-type ATPase N-terminal" evidence="16">
    <location>
        <begin position="20"/>
        <end position="81"/>
    </location>
</feature>
<feature type="binding site" evidence="13">
    <location>
        <position position="790"/>
    </location>
    <ligand>
        <name>ATP</name>
        <dbReference type="ChEBI" id="CHEBI:30616"/>
    </ligand>
</feature>
<dbReference type="GO" id="GO:0016887">
    <property type="term" value="F:ATP hydrolysis activity"/>
    <property type="evidence" value="ECO:0007669"/>
    <property type="project" value="InterPro"/>
</dbReference>
<evidence type="ECO:0000256" key="13">
    <source>
        <dbReference type="PIRSR" id="PIRSR606539-2"/>
    </source>
</evidence>
<protein>
    <recommendedName>
        <fullName evidence="15">Phospholipid-transporting ATPase</fullName>
        <ecNumber evidence="15">7.6.2.1</ecNumber>
    </recommendedName>
</protein>
<feature type="binding site" evidence="13">
    <location>
        <position position="409"/>
    </location>
    <ligand>
        <name>ATP</name>
        <dbReference type="ChEBI" id="CHEBI:30616"/>
    </ligand>
</feature>
<feature type="transmembrane region" description="Helical" evidence="15">
    <location>
        <begin position="290"/>
        <end position="315"/>
    </location>
</feature>
<dbReference type="Proteomes" id="UP000001460">
    <property type="component" value="Unassembled WGS sequence"/>
</dbReference>
<feature type="binding site" evidence="14">
    <location>
        <position position="407"/>
    </location>
    <ligand>
        <name>Mg(2+)</name>
        <dbReference type="ChEBI" id="CHEBI:18420"/>
    </ligand>
</feature>
<evidence type="ECO:0000256" key="11">
    <source>
        <dbReference type="ARBA" id="ARBA00034036"/>
    </source>
</evidence>
<accession>B6AG58</accession>
<keyword evidence="3 15" id="KW-0812">Transmembrane</keyword>
<feature type="binding site" evidence="13">
    <location>
        <position position="796"/>
    </location>
    <ligand>
        <name>ATP</name>
        <dbReference type="ChEBI" id="CHEBI:30616"/>
    </ligand>
</feature>
<proteinExistence type="inferred from homology"/>
<comment type="catalytic activity">
    <reaction evidence="11 15">
        <text>ATP + H2O + phospholipidSide 1 = ADP + phosphate + phospholipidSide 2.</text>
        <dbReference type="EC" id="7.6.2.1"/>
    </reaction>
</comment>
<dbReference type="Gene3D" id="3.40.1110.10">
    <property type="entry name" value="Calcium-transporting ATPase, cytoplasmic domain N"/>
    <property type="match status" value="1"/>
</dbReference>
<dbReference type="eggNOG" id="KOG0206">
    <property type="taxonomic scope" value="Eukaryota"/>
</dbReference>
<evidence type="ECO:0000256" key="10">
    <source>
        <dbReference type="ARBA" id="ARBA00023136"/>
    </source>
</evidence>
<sequence length="1185" mass="136724">MEILDLKTFDRIVVLGNKKDSKTNNGYYQLNNIQTTRYTLYTFLPRNLYDQFNNVANIYFLIIAILQMIPSISTSGGIPTIALPLICMLGFTAIQAAYEDWKRYKCDLEINNIPTYIFNTTSNKFIMSKWGNIATGDLVVVRNREVFPADMILLASSQYDNRVFVETTSMDGETNLKLHESPRTLYKNDICNINDILNINGLFYCKKPNEHPNEVNITAKINIKSENKSTRELYFSCNPANMLLRGCRLRNTAWALGVVIYTGHETKIYMNSIRSAPHKMSLVKQVYNNVTILSFIFLIFVCLFFALITAYIDFFGDIKWKSRYIPIGKYTDEKNIMKVIFLTFFTWVIILANLIPIGMFFYLVVVKVTQSWVITSDPRLSRQEHPTVVRNSDLNDELGQISYICTDKTGTLTRNYMELKVICINGIIYGGNSDNEKLDLTEISEDNHFTNIKYTPHVDMKDEYLRNKLKDGSIEEIEFLLNLALNNTVLIQDFVEDSDETPLYSASSTDEEALVLTAHHFGISLYKQKGSSNFIKFANVMSNSKIVEFETILRLDFDHYRNRSSVLVKFLSKSLCDYKNETEYRYILFCKGSDSAIKECCSSTNKKSNSYIISLDNSLEFATKGYRTLCFARREFKYEEIANIIENFRDNKSLYLQETIRLLESDLTLQGCSGIEDLLQYDVKNTIESFINSGIKLWMLTGDRLETAINIAARVGLIKPDMEVIVFDESTLNFIIDHYKDINSEFNNEDNTWPNAVLVVDSPMLERALDMDREKFANIATRCISVVCARVTPQQKANIVKLIQEYTKLRVLAIGDGGNDCTMIQTANVGVGIHGSEGMQAFNVSDYGISQFSCLRPLVLIHGRLCNRRISILILYNMYKCFTLNMVSVYFGFVSLFTGSKIFFELLFQLYNFIYTSIPPLLFSTFDSDVPITLPYNYHEPLYLLGIKKPYMSFRRFFEWIAIAIYHAAIAFYIPFILLGGNNPVSKDGFVPEFWFTGLAIYTNIIIIVNVKISLETYTAWKFLFASILLCISFYIISLFIFPIIFPLPELSAAAERALFTPMFTITIIISVTLSLSMDWIFKVYKRSLYPEYFHLIQNKWYQFFSKKYYQHRRLLLAQVSSYWLESMRHIIKKKSSSLISLNIHRRSSEIIGYAFNSPDNNVGQLLLSNRHDSNKYIDHDLLHF</sequence>
<dbReference type="InterPro" id="IPR036412">
    <property type="entry name" value="HAD-like_sf"/>
</dbReference>
<feature type="binding site" evidence="13">
    <location>
        <position position="702"/>
    </location>
    <ligand>
        <name>ATP</name>
        <dbReference type="ChEBI" id="CHEBI:30616"/>
    </ligand>
</feature>
<keyword evidence="4 14" id="KW-0479">Metal-binding</keyword>
<dbReference type="GeneID" id="6996806"/>
<keyword evidence="18" id="KW-0378">Hydrolase</keyword>
<name>B6AG58_CRYMR</name>
<dbReference type="STRING" id="441375.B6AG58"/>
<dbReference type="VEuPathDB" id="CryptoDB:CMU_000690"/>
<feature type="domain" description="P-type ATPase C-terminal" evidence="17">
    <location>
        <begin position="843"/>
        <end position="1092"/>
    </location>
</feature>
<dbReference type="SUPFAM" id="SSF81665">
    <property type="entry name" value="Calcium ATPase, transmembrane domain M"/>
    <property type="match status" value="1"/>
</dbReference>
<feature type="binding site" evidence="14">
    <location>
        <position position="816"/>
    </location>
    <ligand>
        <name>Mg(2+)</name>
        <dbReference type="ChEBI" id="CHEBI:18420"/>
    </ligand>
</feature>
<feature type="binding site" evidence="13">
    <location>
        <position position="511"/>
    </location>
    <ligand>
        <name>ATP</name>
        <dbReference type="ChEBI" id="CHEBI:30616"/>
    </ligand>
</feature>
<dbReference type="Pfam" id="PF16209">
    <property type="entry name" value="PhoLip_ATPase_N"/>
    <property type="match status" value="1"/>
</dbReference>
<feature type="transmembrane region" description="Helical" evidence="15">
    <location>
        <begin position="55"/>
        <end position="72"/>
    </location>
</feature>
<evidence type="ECO:0000313" key="19">
    <source>
        <dbReference type="Proteomes" id="UP000001460"/>
    </source>
</evidence>
<dbReference type="Gene3D" id="3.40.50.1000">
    <property type="entry name" value="HAD superfamily/HAD-like"/>
    <property type="match status" value="1"/>
</dbReference>
<gene>
    <name evidence="18" type="ORF">CMU_000690</name>
</gene>
<keyword evidence="10 15" id="KW-0472">Membrane</keyword>
<evidence type="ECO:0000256" key="7">
    <source>
        <dbReference type="ARBA" id="ARBA00022842"/>
    </source>
</evidence>
<keyword evidence="5 13" id="KW-0547">Nucleotide-binding</keyword>
<feature type="binding site" evidence="13">
    <location>
        <position position="701"/>
    </location>
    <ligand>
        <name>ATP</name>
        <dbReference type="ChEBI" id="CHEBI:30616"/>
    </ligand>
</feature>
<evidence type="ECO:0000256" key="2">
    <source>
        <dbReference type="ARBA" id="ARBA00008109"/>
    </source>
</evidence>
<feature type="binding site" evidence="13">
    <location>
        <position position="591"/>
    </location>
    <ligand>
        <name>ATP</name>
        <dbReference type="ChEBI" id="CHEBI:30616"/>
    </ligand>
</feature>
<dbReference type="InterPro" id="IPR023299">
    <property type="entry name" value="ATPase_P-typ_cyto_dom_N"/>
</dbReference>
<feature type="binding site" evidence="13">
    <location>
        <position position="407"/>
    </location>
    <ligand>
        <name>ATP</name>
        <dbReference type="ChEBI" id="CHEBI:30616"/>
    </ligand>
</feature>
<dbReference type="Pfam" id="PF16212">
    <property type="entry name" value="PhoLip_ATPase_C"/>
    <property type="match status" value="1"/>
</dbReference>
<feature type="transmembrane region" description="Helical" evidence="15">
    <location>
        <begin position="994"/>
        <end position="1011"/>
    </location>
</feature>
<dbReference type="NCBIfam" id="TIGR01652">
    <property type="entry name" value="ATPase-Plipid"/>
    <property type="match status" value="1"/>
</dbReference>
<feature type="binding site" evidence="13">
    <location>
        <position position="703"/>
    </location>
    <ligand>
        <name>ATP</name>
        <dbReference type="ChEBI" id="CHEBI:30616"/>
    </ligand>
</feature>
<evidence type="ECO:0000256" key="12">
    <source>
        <dbReference type="PIRSR" id="PIRSR606539-1"/>
    </source>
</evidence>
<dbReference type="OrthoDB" id="377733at2759"/>
<keyword evidence="6 13" id="KW-0067">ATP-binding</keyword>
<evidence type="ECO:0000256" key="1">
    <source>
        <dbReference type="ARBA" id="ARBA00004141"/>
    </source>
</evidence>
<dbReference type="SFLD" id="SFLDS00003">
    <property type="entry name" value="Haloacid_Dehalogenase"/>
    <property type="match status" value="1"/>
</dbReference>
<dbReference type="GO" id="GO:0140326">
    <property type="term" value="F:ATPase-coupled intramembrane lipid transporter activity"/>
    <property type="evidence" value="ECO:0007669"/>
    <property type="project" value="UniProtKB-EC"/>
</dbReference>
<dbReference type="EMBL" id="DS989732">
    <property type="protein sequence ID" value="EEA07199.1"/>
    <property type="molecule type" value="Genomic_DNA"/>
</dbReference>
<dbReference type="InterPro" id="IPR001757">
    <property type="entry name" value="P_typ_ATPase"/>
</dbReference>
<dbReference type="RefSeq" id="XP_002141548.1">
    <property type="nucleotide sequence ID" value="XM_002141512.1"/>
</dbReference>
<dbReference type="SFLD" id="SFLDG00002">
    <property type="entry name" value="C1.7:_P-type_atpase_like"/>
    <property type="match status" value="1"/>
</dbReference>
<dbReference type="InterPro" id="IPR008250">
    <property type="entry name" value="ATPase_P-typ_transduc_dom_A_sf"/>
</dbReference>
<evidence type="ECO:0000256" key="4">
    <source>
        <dbReference type="ARBA" id="ARBA00022723"/>
    </source>
</evidence>
<dbReference type="PANTHER" id="PTHR24092:SF150">
    <property type="entry name" value="PHOSPHOLIPID-TRANSPORTING ATPASE"/>
    <property type="match status" value="1"/>
</dbReference>
<dbReference type="NCBIfam" id="TIGR01494">
    <property type="entry name" value="ATPase_P-type"/>
    <property type="match status" value="1"/>
</dbReference>
<dbReference type="GO" id="GO:0045332">
    <property type="term" value="P:phospholipid translocation"/>
    <property type="evidence" value="ECO:0007669"/>
    <property type="project" value="TreeGrafter"/>
</dbReference>